<dbReference type="GO" id="GO:0016887">
    <property type="term" value="F:ATP hydrolysis activity"/>
    <property type="evidence" value="ECO:0007669"/>
    <property type="project" value="TreeGrafter"/>
</dbReference>
<dbReference type="PROSITE" id="PS51192">
    <property type="entry name" value="HELICASE_ATP_BIND_1"/>
    <property type="match status" value="1"/>
</dbReference>
<dbReference type="Gene3D" id="3.40.50.300">
    <property type="entry name" value="P-loop containing nucleotide triphosphate hydrolases"/>
    <property type="match status" value="2"/>
</dbReference>
<dbReference type="Pfam" id="PF00270">
    <property type="entry name" value="DEAD"/>
    <property type="match status" value="1"/>
</dbReference>
<keyword evidence="5" id="KW-0378">Hydrolase</keyword>
<dbReference type="SUPFAM" id="SSF52540">
    <property type="entry name" value="P-loop containing nucleoside triphosphate hydrolases"/>
    <property type="match status" value="1"/>
</dbReference>
<dbReference type="InterPro" id="IPR001650">
    <property type="entry name" value="Helicase_C-like"/>
</dbReference>
<dbReference type="GO" id="GO:0005524">
    <property type="term" value="F:ATP binding"/>
    <property type="evidence" value="ECO:0007669"/>
    <property type="project" value="UniProtKB-KW"/>
</dbReference>
<organism evidence="5 6">
    <name type="scientific">Desulfosporosinus fructosivorans</name>
    <dbReference type="NCBI Taxonomy" id="2018669"/>
    <lineage>
        <taxon>Bacteria</taxon>
        <taxon>Bacillati</taxon>
        <taxon>Bacillota</taxon>
        <taxon>Clostridia</taxon>
        <taxon>Eubacteriales</taxon>
        <taxon>Desulfitobacteriaceae</taxon>
        <taxon>Desulfosporosinus</taxon>
    </lineage>
</organism>
<accession>A0A4Z0QYW5</accession>
<dbReference type="OrthoDB" id="9774462at2"/>
<dbReference type="InterPro" id="IPR014001">
    <property type="entry name" value="Helicase_ATP-bd"/>
</dbReference>
<sequence length="715" mass="82198">MVDTFKLLSEKMQQRIWAMKWENFTSVQDQTIPLIMQTESDIIVSANTASGKTEAAFLPIITKIEDRAQAELKVLYISPLKALINNQFERIERLCQNSEINIHRWHGDVGQSQKNKLLKNPSGILQITPESLESLFINKTGHLLPLFQGIEFIVIDEIHSFLDSRRGAQLRSLLSRMYSYTRVQPRIIGLSATIRNFNLIKQWVNPHHPEEVEVVEVSDEDKELQYSLLHFPAGKDGKMPLELLEDLREVTRDYQSLIFCNSRGTVEETTVMLNRLAEKEGIQEGYFAYHSSIDKAEREYVEKRLATSKTPQSIVCTSSLELGIDIGALDLVCQLDTTFTVSSLKQRIGRSGRKQEDAQILQMYTTREDSLIQSIAVMKLLLEGWIEPAVGCPAPYDIAFHQIISLCQEYNGVTWSRLLHALENNATFYKLPKKDLVSLIEHMVSTEMLEVVPGLNEYIVGLEGERLLRGKDFYSVFMMASYYDVYCGMRKIGQLDRGVRFDIGENVILAGKLWTIKEMDSKKNKIFVHTAVNAKKPKYLSDPGKINRKIAETMYEVLCSEDQFQYLDDNASECLAGARKKYSLYHVSSNQRVVWEVRDALVFEPYVGTVICNTLIWMLRAVSGLDIKRRPSQIERIVLPRHVDFQDLIEKIQKQTWEDSDLVFFIRENEWLVTKYSPYLTGELQRKMHFMSELDINGALKYLKSSRLLIISLIG</sequence>
<evidence type="ECO:0000259" key="3">
    <source>
        <dbReference type="PROSITE" id="PS51192"/>
    </source>
</evidence>
<feature type="domain" description="Helicase ATP-binding" evidence="3">
    <location>
        <begin position="33"/>
        <end position="212"/>
    </location>
</feature>
<dbReference type="Pfam" id="PF00271">
    <property type="entry name" value="Helicase_C"/>
    <property type="match status" value="1"/>
</dbReference>
<dbReference type="EMBL" id="SPQQ01000010">
    <property type="protein sequence ID" value="TGE35982.1"/>
    <property type="molecule type" value="Genomic_DNA"/>
</dbReference>
<comment type="caution">
    <text evidence="5">The sequence shown here is derived from an EMBL/GenBank/DDBJ whole genome shotgun (WGS) entry which is preliminary data.</text>
</comment>
<feature type="domain" description="Helicase C-terminal" evidence="4">
    <location>
        <begin position="243"/>
        <end position="404"/>
    </location>
</feature>
<name>A0A4Z0QYW5_9FIRM</name>
<dbReference type="InterPro" id="IPR027417">
    <property type="entry name" value="P-loop_NTPase"/>
</dbReference>
<dbReference type="AlphaFoldDB" id="A0A4Z0QYW5"/>
<reference evidence="5 6" key="1">
    <citation type="submission" date="2019-03" db="EMBL/GenBank/DDBJ databases">
        <title>Draft Genome Sequence of Desulfosporosinus fructosivorans Strain 63.6F, Isolated from Marine Sediment in the Baltic Sea.</title>
        <authorList>
            <person name="Hausmann B."/>
            <person name="Vandieken V."/>
            <person name="Pjevac P."/>
            <person name="Schreck K."/>
            <person name="Herbold C.W."/>
            <person name="Loy A."/>
        </authorList>
    </citation>
    <scope>NUCLEOTIDE SEQUENCE [LARGE SCALE GENOMIC DNA]</scope>
    <source>
        <strain evidence="5 6">63.6F</strain>
    </source>
</reference>
<dbReference type="SMART" id="SM00490">
    <property type="entry name" value="HELICc"/>
    <property type="match status" value="1"/>
</dbReference>
<evidence type="ECO:0000313" key="5">
    <source>
        <dbReference type="EMBL" id="TGE35982.1"/>
    </source>
</evidence>
<keyword evidence="2" id="KW-0067">ATP-binding</keyword>
<dbReference type="GO" id="GO:0004386">
    <property type="term" value="F:helicase activity"/>
    <property type="evidence" value="ECO:0007669"/>
    <property type="project" value="UniProtKB-KW"/>
</dbReference>
<evidence type="ECO:0000259" key="4">
    <source>
        <dbReference type="PROSITE" id="PS51194"/>
    </source>
</evidence>
<evidence type="ECO:0000313" key="6">
    <source>
        <dbReference type="Proteomes" id="UP000298460"/>
    </source>
</evidence>
<protein>
    <submittedName>
        <fullName evidence="5">DEAD/DEAH box helicase</fullName>
    </submittedName>
</protein>
<evidence type="ECO:0000256" key="2">
    <source>
        <dbReference type="ARBA" id="ARBA00022840"/>
    </source>
</evidence>
<gene>
    <name evidence="5" type="ORF">E4K67_23005</name>
</gene>
<keyword evidence="5" id="KW-0347">Helicase</keyword>
<keyword evidence="6" id="KW-1185">Reference proteome</keyword>
<dbReference type="InterPro" id="IPR011545">
    <property type="entry name" value="DEAD/DEAH_box_helicase_dom"/>
</dbReference>
<dbReference type="InterPro" id="IPR052511">
    <property type="entry name" value="ATP-dep_Helicase"/>
</dbReference>
<dbReference type="GO" id="GO:0003677">
    <property type="term" value="F:DNA binding"/>
    <property type="evidence" value="ECO:0007669"/>
    <property type="project" value="TreeGrafter"/>
</dbReference>
<proteinExistence type="predicted"/>
<dbReference type="PROSITE" id="PS51194">
    <property type="entry name" value="HELICASE_CTER"/>
    <property type="match status" value="1"/>
</dbReference>
<dbReference type="SMART" id="SM00487">
    <property type="entry name" value="DEXDc"/>
    <property type="match status" value="1"/>
</dbReference>
<dbReference type="PANTHER" id="PTHR47962:SF5">
    <property type="entry name" value="ATP-DEPENDENT HELICASE LHR-RELATED"/>
    <property type="match status" value="1"/>
</dbReference>
<evidence type="ECO:0000256" key="1">
    <source>
        <dbReference type="ARBA" id="ARBA00022741"/>
    </source>
</evidence>
<keyword evidence="1" id="KW-0547">Nucleotide-binding</keyword>
<dbReference type="PANTHER" id="PTHR47962">
    <property type="entry name" value="ATP-DEPENDENT HELICASE LHR-RELATED-RELATED"/>
    <property type="match status" value="1"/>
</dbReference>
<dbReference type="Proteomes" id="UP000298460">
    <property type="component" value="Unassembled WGS sequence"/>
</dbReference>